<evidence type="ECO:0000256" key="1">
    <source>
        <dbReference type="SAM" id="MobiDB-lite"/>
    </source>
</evidence>
<evidence type="ECO:0000313" key="4">
    <source>
        <dbReference type="Proteomes" id="UP000800093"/>
    </source>
</evidence>
<evidence type="ECO:0000313" key="3">
    <source>
        <dbReference type="EMBL" id="KAF2268914.1"/>
    </source>
</evidence>
<evidence type="ECO:0000256" key="2">
    <source>
        <dbReference type="SAM" id="Phobius"/>
    </source>
</evidence>
<keyword evidence="4" id="KW-1185">Reference proteome</keyword>
<protein>
    <submittedName>
        <fullName evidence="3">Uncharacterized protein</fullName>
    </submittedName>
</protein>
<proteinExistence type="predicted"/>
<dbReference type="AlphaFoldDB" id="A0A9P4KGX1"/>
<reference evidence="4" key="1">
    <citation type="journal article" date="2020" name="Stud. Mycol.">
        <title>101 Dothideomycetes genomes: A test case for predicting lifestyles and emergence of pathogens.</title>
        <authorList>
            <person name="Haridas S."/>
            <person name="Albert R."/>
            <person name="Binder M."/>
            <person name="Bloem J."/>
            <person name="LaButti K."/>
            <person name="Salamov A."/>
            <person name="Andreopoulos B."/>
            <person name="Baker S."/>
            <person name="Barry K."/>
            <person name="Bills G."/>
            <person name="Bluhm B."/>
            <person name="Cannon C."/>
            <person name="Castanera R."/>
            <person name="Culley D."/>
            <person name="Daum C."/>
            <person name="Ezra D."/>
            <person name="Gonzalez J."/>
            <person name="Henrissat B."/>
            <person name="Kuo A."/>
            <person name="Liang C."/>
            <person name="Lipzen A."/>
            <person name="Lutzoni F."/>
            <person name="Magnuson J."/>
            <person name="Mondo S."/>
            <person name="Nolan M."/>
            <person name="Ohm R."/>
            <person name="Pangilinan J."/>
            <person name="Park H.-J."/>
            <person name="Ramirez L."/>
            <person name="Alfaro M."/>
            <person name="Sun H."/>
            <person name="Tritt A."/>
            <person name="Yoshinaga Y."/>
            <person name="Zwiers L.-H."/>
            <person name="Turgeon B."/>
            <person name="Goodwin S."/>
            <person name="Spatafora J."/>
            <person name="Crous P."/>
            <person name="Grigoriev I."/>
        </authorList>
    </citation>
    <scope>NUCLEOTIDE SEQUENCE [LARGE SCALE GENOMIC DNA]</scope>
    <source>
        <strain evidence="4">CBS 304.66</strain>
    </source>
</reference>
<comment type="caution">
    <text evidence="3">The sequence shown here is derived from an EMBL/GenBank/DDBJ whole genome shotgun (WGS) entry which is preliminary data.</text>
</comment>
<name>A0A9P4KGX1_9PLEO</name>
<keyword evidence="2" id="KW-1133">Transmembrane helix</keyword>
<feature type="compositionally biased region" description="Basic and acidic residues" evidence="1">
    <location>
        <begin position="106"/>
        <end position="119"/>
    </location>
</feature>
<dbReference type="EMBL" id="ML986584">
    <property type="protein sequence ID" value="KAF2268914.1"/>
    <property type="molecule type" value="Genomic_DNA"/>
</dbReference>
<sequence length="131" mass="15068">MLDRSRSSKLPMPWQTVISESEDGRAPHGFRRRRSYPIDCSHTPTDTAARDELDMCSLRYMSIYSVYIGWAWTLATLCLCACPALTCLSSHNYSLPFYDSNPQRSLGREHSYRQPNDVRDYGECYDQALGE</sequence>
<dbReference type="Proteomes" id="UP000800093">
    <property type="component" value="Unassembled WGS sequence"/>
</dbReference>
<keyword evidence="2" id="KW-0812">Transmembrane</keyword>
<gene>
    <name evidence="3" type="ORF">CC78DRAFT_331172</name>
</gene>
<organism evidence="3 4">
    <name type="scientific">Lojkania enalia</name>
    <dbReference type="NCBI Taxonomy" id="147567"/>
    <lineage>
        <taxon>Eukaryota</taxon>
        <taxon>Fungi</taxon>
        <taxon>Dikarya</taxon>
        <taxon>Ascomycota</taxon>
        <taxon>Pezizomycotina</taxon>
        <taxon>Dothideomycetes</taxon>
        <taxon>Pleosporomycetidae</taxon>
        <taxon>Pleosporales</taxon>
        <taxon>Pleosporales incertae sedis</taxon>
        <taxon>Lojkania</taxon>
    </lineage>
</organism>
<accession>A0A9P4KGX1</accession>
<keyword evidence="2" id="KW-0472">Membrane</keyword>
<feature type="region of interest" description="Disordered" evidence="1">
    <location>
        <begin position="99"/>
        <end position="119"/>
    </location>
</feature>
<feature type="transmembrane region" description="Helical" evidence="2">
    <location>
        <begin position="64"/>
        <end position="86"/>
    </location>
</feature>